<gene>
    <name evidence="1" type="ORF">GEV33_014243</name>
</gene>
<dbReference type="EMBL" id="JABDTM020028679">
    <property type="protein sequence ID" value="KAH0808548.1"/>
    <property type="molecule type" value="Genomic_DNA"/>
</dbReference>
<accession>A0A8J6H785</accession>
<protein>
    <submittedName>
        <fullName evidence="1">Uncharacterized protein</fullName>
    </submittedName>
</protein>
<dbReference type="AlphaFoldDB" id="A0A8J6H785"/>
<name>A0A8J6H785_TENMO</name>
<reference evidence="1" key="1">
    <citation type="journal article" date="2020" name="J Insects Food Feed">
        <title>The yellow mealworm (Tenebrio molitor) genome: a resource for the emerging insects as food and feed industry.</title>
        <authorList>
            <person name="Eriksson T."/>
            <person name="Andere A."/>
            <person name="Kelstrup H."/>
            <person name="Emery V."/>
            <person name="Picard C."/>
        </authorList>
    </citation>
    <scope>NUCLEOTIDE SEQUENCE</scope>
    <source>
        <strain evidence="1">Stoneville</strain>
        <tissue evidence="1">Whole head</tissue>
    </source>
</reference>
<comment type="caution">
    <text evidence="1">The sequence shown here is derived from an EMBL/GenBank/DDBJ whole genome shotgun (WGS) entry which is preliminary data.</text>
</comment>
<evidence type="ECO:0000313" key="2">
    <source>
        <dbReference type="Proteomes" id="UP000719412"/>
    </source>
</evidence>
<keyword evidence="2" id="KW-1185">Reference proteome</keyword>
<reference evidence="1" key="2">
    <citation type="submission" date="2021-08" db="EMBL/GenBank/DDBJ databases">
        <authorList>
            <person name="Eriksson T."/>
        </authorList>
    </citation>
    <scope>NUCLEOTIDE SEQUENCE</scope>
    <source>
        <strain evidence="1">Stoneville</strain>
        <tissue evidence="1">Whole head</tissue>
    </source>
</reference>
<organism evidence="1 2">
    <name type="scientific">Tenebrio molitor</name>
    <name type="common">Yellow mealworm beetle</name>
    <dbReference type="NCBI Taxonomy" id="7067"/>
    <lineage>
        <taxon>Eukaryota</taxon>
        <taxon>Metazoa</taxon>
        <taxon>Ecdysozoa</taxon>
        <taxon>Arthropoda</taxon>
        <taxon>Hexapoda</taxon>
        <taxon>Insecta</taxon>
        <taxon>Pterygota</taxon>
        <taxon>Neoptera</taxon>
        <taxon>Endopterygota</taxon>
        <taxon>Coleoptera</taxon>
        <taxon>Polyphaga</taxon>
        <taxon>Cucujiformia</taxon>
        <taxon>Tenebrionidae</taxon>
        <taxon>Tenebrio</taxon>
    </lineage>
</organism>
<proteinExistence type="predicted"/>
<sequence>MWWKKHDVAGVEEAPRGAVSPFDVLTRAPASRDNYQKHSTPKDKGDIEGGRIITIRSCFFIFSHSLFENGSFLQRMKMQLQVCVWRVHLETYRSKYPSYPKGNIYSARRILQSVVQLRISLPQVLSAFGSYKHRRNLIPMVFRMQTQKCDIYIRLYAFPLFTPIFRDLQADTKNHNSHNSIISEEPKTLHLISNSSPSPPRPLLSGLIFREENEIFTRSTENANRIHMQVACSVHSPFSKRMMFQPHTRQIARFE</sequence>
<evidence type="ECO:0000313" key="1">
    <source>
        <dbReference type="EMBL" id="KAH0808548.1"/>
    </source>
</evidence>
<dbReference type="Proteomes" id="UP000719412">
    <property type="component" value="Unassembled WGS sequence"/>
</dbReference>